<keyword evidence="1" id="KW-0472">Membrane</keyword>
<reference evidence="2" key="1">
    <citation type="journal article" date="2012" name="Nature">
        <title>The tomato genome sequence provides insights into fleshy fruit evolution.</title>
        <authorList>
            <consortium name="Tomato Genome Consortium"/>
        </authorList>
    </citation>
    <scope>NUCLEOTIDE SEQUENCE [LARGE SCALE GENOMIC DNA]</scope>
    <source>
        <strain evidence="2">cv. Heinz 1706</strain>
    </source>
</reference>
<evidence type="ECO:0000256" key="1">
    <source>
        <dbReference type="SAM" id="Phobius"/>
    </source>
</evidence>
<dbReference type="Proteomes" id="UP000004994">
    <property type="component" value="Chromosome 3"/>
</dbReference>
<keyword evidence="1" id="KW-1133">Transmembrane helix</keyword>
<feature type="transmembrane region" description="Helical" evidence="1">
    <location>
        <begin position="6"/>
        <end position="23"/>
    </location>
</feature>
<sequence>MEFSFTSFKVFIFLFFCSLKLFIRCRNSFYVAYFCKICWCDLSNNRPLALNANREPV</sequence>
<accession>A0A3Q7G7K1</accession>
<protein>
    <submittedName>
        <fullName evidence="2">Uncharacterized protein</fullName>
    </submittedName>
</protein>
<name>A0A3Q7G7K1_SOLLC</name>
<keyword evidence="1" id="KW-0812">Transmembrane</keyword>
<reference evidence="2" key="2">
    <citation type="submission" date="2019-01" db="UniProtKB">
        <authorList>
            <consortium name="EnsemblPlants"/>
        </authorList>
    </citation>
    <scope>IDENTIFICATION</scope>
    <source>
        <strain evidence="2">cv. Heinz 1706</strain>
    </source>
</reference>
<dbReference type="Gramene" id="Solyc03g059110.1.1">
    <property type="protein sequence ID" value="Solyc03g059110.1.1.1"/>
    <property type="gene ID" value="Solyc03g059110.1"/>
</dbReference>
<proteinExistence type="predicted"/>
<organism evidence="2">
    <name type="scientific">Solanum lycopersicum</name>
    <name type="common">Tomato</name>
    <name type="synonym">Lycopersicon esculentum</name>
    <dbReference type="NCBI Taxonomy" id="4081"/>
    <lineage>
        <taxon>Eukaryota</taxon>
        <taxon>Viridiplantae</taxon>
        <taxon>Streptophyta</taxon>
        <taxon>Embryophyta</taxon>
        <taxon>Tracheophyta</taxon>
        <taxon>Spermatophyta</taxon>
        <taxon>Magnoliopsida</taxon>
        <taxon>eudicotyledons</taxon>
        <taxon>Gunneridae</taxon>
        <taxon>Pentapetalae</taxon>
        <taxon>asterids</taxon>
        <taxon>lamiids</taxon>
        <taxon>Solanales</taxon>
        <taxon>Solanaceae</taxon>
        <taxon>Solanoideae</taxon>
        <taxon>Solaneae</taxon>
        <taxon>Solanum</taxon>
        <taxon>Solanum subgen. Lycopersicon</taxon>
    </lineage>
</organism>
<dbReference type="InParanoid" id="A0A3Q7G7K1"/>
<keyword evidence="3" id="KW-1185">Reference proteome</keyword>
<dbReference type="AlphaFoldDB" id="A0A3Q7G7K1"/>
<evidence type="ECO:0000313" key="2">
    <source>
        <dbReference type="EnsemblPlants" id="Solyc03g059110.1.1.1"/>
    </source>
</evidence>
<dbReference type="PaxDb" id="4081-Solyc03g059110.1.1"/>
<dbReference type="EnsemblPlants" id="Solyc03g059110.1.1">
    <property type="protein sequence ID" value="Solyc03g059110.1.1.1"/>
    <property type="gene ID" value="Solyc03g059110.1"/>
</dbReference>
<evidence type="ECO:0000313" key="3">
    <source>
        <dbReference type="Proteomes" id="UP000004994"/>
    </source>
</evidence>